<dbReference type="Pfam" id="PF07478">
    <property type="entry name" value="Dala_Dala_lig_C"/>
    <property type="match status" value="1"/>
</dbReference>
<evidence type="ECO:0000313" key="5">
    <source>
        <dbReference type="EMBL" id="KAB8032232.1"/>
    </source>
</evidence>
<dbReference type="InterPro" id="IPR011095">
    <property type="entry name" value="Dala_Dala_lig_C"/>
</dbReference>
<sequence>MRQNFERKNKKLTLGFVYDLPAKLENSSEMIFPDDANGEWETQNTIDKIIQTWESIGFSVILFPMDNSFLKNWSEKSSQCSLIHSVVEGWGSLAREGWIPSLCEISGIPFIGSDPFTQSICMSKSQIKLTCQYLNIPTSPFYIIKKLKDLKKIPREFFNETHFIKPDGEGSGMGINASYSISNSKSHTEKLTYSLLEKYPHGVLIEKYLKGAEYTSAIIGTPIQNLPIAQIEVNDGIYGLTNKSKDFMEEKVTFPKLTKKIESIIKKGTEDLFQFLEIKDFVRMDWRCDEKGEVYFLEANTLPGISYYYSVLPMMAEKIGVNYEQLFQILAESALKRSYDRNLWYGKTRIKNKNL</sequence>
<dbReference type="RefSeq" id="WP_152212471.1">
    <property type="nucleotide sequence ID" value="NZ_WFLN01000005.1"/>
</dbReference>
<dbReference type="InterPro" id="IPR011761">
    <property type="entry name" value="ATP-grasp"/>
</dbReference>
<dbReference type="Gene3D" id="3.30.1490.20">
    <property type="entry name" value="ATP-grasp fold, A domain"/>
    <property type="match status" value="1"/>
</dbReference>
<keyword evidence="6" id="KW-1185">Reference proteome</keyword>
<dbReference type="Proteomes" id="UP000442694">
    <property type="component" value="Unassembled WGS sequence"/>
</dbReference>
<evidence type="ECO:0000256" key="3">
    <source>
        <dbReference type="PROSITE-ProRule" id="PRU00409"/>
    </source>
</evidence>
<keyword evidence="3" id="KW-0067">ATP-binding</keyword>
<dbReference type="Gene3D" id="3.30.470.20">
    <property type="entry name" value="ATP-grasp fold, B domain"/>
    <property type="match status" value="1"/>
</dbReference>
<evidence type="ECO:0000256" key="1">
    <source>
        <dbReference type="ARBA" id="ARBA00010871"/>
    </source>
</evidence>
<dbReference type="GO" id="GO:0008716">
    <property type="term" value="F:D-alanine-D-alanine ligase activity"/>
    <property type="evidence" value="ECO:0007669"/>
    <property type="project" value="InterPro"/>
</dbReference>
<comment type="similarity">
    <text evidence="1">Belongs to the D-alanine--D-alanine ligase family.</text>
</comment>
<evidence type="ECO:0000259" key="4">
    <source>
        <dbReference type="PROSITE" id="PS50975"/>
    </source>
</evidence>
<feature type="domain" description="ATP-grasp" evidence="4">
    <location>
        <begin position="128"/>
        <end position="332"/>
    </location>
</feature>
<dbReference type="GO" id="GO:0046872">
    <property type="term" value="F:metal ion binding"/>
    <property type="evidence" value="ECO:0007669"/>
    <property type="project" value="InterPro"/>
</dbReference>
<reference evidence="5 6" key="1">
    <citation type="submission" date="2019-10" db="EMBL/GenBank/DDBJ databases">
        <title>New genus of Silvanigrellaceae.</title>
        <authorList>
            <person name="Pitt A."/>
            <person name="Hahn M.W."/>
        </authorList>
    </citation>
    <scope>NUCLEOTIDE SEQUENCE [LARGE SCALE GENOMIC DNA]</scope>
    <source>
        <strain evidence="5 6">33A1-SZDP</strain>
    </source>
</reference>
<keyword evidence="2" id="KW-0436">Ligase</keyword>
<dbReference type="SUPFAM" id="SSF56059">
    <property type="entry name" value="Glutathione synthetase ATP-binding domain-like"/>
    <property type="match status" value="1"/>
</dbReference>
<dbReference type="EMBL" id="WFLN01000005">
    <property type="protein sequence ID" value="KAB8032232.1"/>
    <property type="molecule type" value="Genomic_DNA"/>
</dbReference>
<keyword evidence="3" id="KW-0547">Nucleotide-binding</keyword>
<dbReference type="GO" id="GO:0005524">
    <property type="term" value="F:ATP binding"/>
    <property type="evidence" value="ECO:0007669"/>
    <property type="project" value="UniProtKB-UniRule"/>
</dbReference>
<dbReference type="InterPro" id="IPR013815">
    <property type="entry name" value="ATP_grasp_subdomain_1"/>
</dbReference>
<dbReference type="AlphaFoldDB" id="A0A833JGL4"/>
<organism evidence="5 6">
    <name type="scientific">Fluviispira multicolorata</name>
    <dbReference type="NCBI Taxonomy" id="2654512"/>
    <lineage>
        <taxon>Bacteria</taxon>
        <taxon>Pseudomonadati</taxon>
        <taxon>Bdellovibrionota</taxon>
        <taxon>Oligoflexia</taxon>
        <taxon>Silvanigrellales</taxon>
        <taxon>Silvanigrellaceae</taxon>
        <taxon>Fluviispira</taxon>
    </lineage>
</organism>
<gene>
    <name evidence="5" type="ORF">GCL57_06180</name>
</gene>
<comment type="caution">
    <text evidence="5">The sequence shown here is derived from an EMBL/GenBank/DDBJ whole genome shotgun (WGS) entry which is preliminary data.</text>
</comment>
<evidence type="ECO:0000313" key="6">
    <source>
        <dbReference type="Proteomes" id="UP000442694"/>
    </source>
</evidence>
<name>A0A833JGL4_9BACT</name>
<dbReference type="PROSITE" id="PS50975">
    <property type="entry name" value="ATP_GRASP"/>
    <property type="match status" value="1"/>
</dbReference>
<protein>
    <recommendedName>
        <fullName evidence="4">ATP-grasp domain-containing protein</fullName>
    </recommendedName>
</protein>
<evidence type="ECO:0000256" key="2">
    <source>
        <dbReference type="ARBA" id="ARBA00022598"/>
    </source>
</evidence>
<dbReference type="PANTHER" id="PTHR23132:SF23">
    <property type="entry name" value="D-ALANINE--D-ALANINE LIGASE B"/>
    <property type="match status" value="1"/>
</dbReference>
<proteinExistence type="inferred from homology"/>
<accession>A0A833JGL4</accession>
<dbReference type="PANTHER" id="PTHR23132">
    <property type="entry name" value="D-ALANINE--D-ALANINE LIGASE"/>
    <property type="match status" value="1"/>
</dbReference>